<evidence type="ECO:0000313" key="1">
    <source>
        <dbReference type="EMBL" id="KAJ1187519.1"/>
    </source>
</evidence>
<dbReference type="Proteomes" id="UP001066276">
    <property type="component" value="Chromosome 3_1"/>
</dbReference>
<gene>
    <name evidence="1" type="ORF">NDU88_004294</name>
</gene>
<organism evidence="1 2">
    <name type="scientific">Pleurodeles waltl</name>
    <name type="common">Iberian ribbed newt</name>
    <dbReference type="NCBI Taxonomy" id="8319"/>
    <lineage>
        <taxon>Eukaryota</taxon>
        <taxon>Metazoa</taxon>
        <taxon>Chordata</taxon>
        <taxon>Craniata</taxon>
        <taxon>Vertebrata</taxon>
        <taxon>Euteleostomi</taxon>
        <taxon>Amphibia</taxon>
        <taxon>Batrachia</taxon>
        <taxon>Caudata</taxon>
        <taxon>Salamandroidea</taxon>
        <taxon>Salamandridae</taxon>
        <taxon>Pleurodelinae</taxon>
        <taxon>Pleurodeles</taxon>
    </lineage>
</organism>
<name>A0AAV7UEQ2_PLEWA</name>
<dbReference type="EMBL" id="JANPWB010000005">
    <property type="protein sequence ID" value="KAJ1187519.1"/>
    <property type="molecule type" value="Genomic_DNA"/>
</dbReference>
<evidence type="ECO:0000313" key="2">
    <source>
        <dbReference type="Proteomes" id="UP001066276"/>
    </source>
</evidence>
<dbReference type="AlphaFoldDB" id="A0AAV7UEQ2"/>
<protein>
    <submittedName>
        <fullName evidence="1">Uncharacterized protein</fullName>
    </submittedName>
</protein>
<reference evidence="1" key="1">
    <citation type="journal article" date="2022" name="bioRxiv">
        <title>Sequencing and chromosome-scale assembly of the giantPleurodeles waltlgenome.</title>
        <authorList>
            <person name="Brown T."/>
            <person name="Elewa A."/>
            <person name="Iarovenko S."/>
            <person name="Subramanian E."/>
            <person name="Araus A.J."/>
            <person name="Petzold A."/>
            <person name="Susuki M."/>
            <person name="Suzuki K.-i.T."/>
            <person name="Hayashi T."/>
            <person name="Toyoda A."/>
            <person name="Oliveira C."/>
            <person name="Osipova E."/>
            <person name="Leigh N.D."/>
            <person name="Simon A."/>
            <person name="Yun M.H."/>
        </authorList>
    </citation>
    <scope>NUCLEOTIDE SEQUENCE</scope>
    <source>
        <strain evidence="1">20211129_DDA</strain>
        <tissue evidence="1">Liver</tissue>
    </source>
</reference>
<comment type="caution">
    <text evidence="1">The sequence shown here is derived from an EMBL/GenBank/DDBJ whole genome shotgun (WGS) entry which is preliminary data.</text>
</comment>
<sequence>MGLIGHYAHRTVRTKHGDYCKHGTVVMGRDSEVPHTRPYRLQYFCCFIKRHKLPTRSIAPSAGPSLGLLSVGDRVTGWPARDTEGKYPGTIIGCPDDKMV</sequence>
<proteinExistence type="predicted"/>
<accession>A0AAV7UEQ2</accession>
<keyword evidence="2" id="KW-1185">Reference proteome</keyword>